<name>A0A4P7NGQ9_PYROR</name>
<dbReference type="CDD" id="cd00067">
    <property type="entry name" value="GAL4"/>
    <property type="match status" value="1"/>
</dbReference>
<dbReference type="PROSITE" id="PS50048">
    <property type="entry name" value="ZN2_CY6_FUNGAL_2"/>
    <property type="match status" value="1"/>
</dbReference>
<organism evidence="4 5">
    <name type="scientific">Pyricularia oryzae</name>
    <name type="common">Rice blast fungus</name>
    <name type="synonym">Magnaporthe oryzae</name>
    <dbReference type="NCBI Taxonomy" id="318829"/>
    <lineage>
        <taxon>Eukaryota</taxon>
        <taxon>Fungi</taxon>
        <taxon>Dikarya</taxon>
        <taxon>Ascomycota</taxon>
        <taxon>Pezizomycotina</taxon>
        <taxon>Sordariomycetes</taxon>
        <taxon>Sordariomycetidae</taxon>
        <taxon>Magnaporthales</taxon>
        <taxon>Pyriculariaceae</taxon>
        <taxon>Pyricularia</taxon>
    </lineage>
</organism>
<dbReference type="InterPro" id="IPR001138">
    <property type="entry name" value="Zn2Cys6_DnaBD"/>
</dbReference>
<feature type="region of interest" description="Disordered" evidence="2">
    <location>
        <begin position="75"/>
        <end position="115"/>
    </location>
</feature>
<dbReference type="EMBL" id="CP034207">
    <property type="protein sequence ID" value="QBZ61046.1"/>
    <property type="molecule type" value="Genomic_DNA"/>
</dbReference>
<dbReference type="Proteomes" id="UP000294847">
    <property type="component" value="Chromosome 4"/>
</dbReference>
<evidence type="ECO:0000256" key="1">
    <source>
        <dbReference type="ARBA" id="ARBA00023242"/>
    </source>
</evidence>
<feature type="compositionally biased region" description="Low complexity" evidence="2">
    <location>
        <begin position="75"/>
        <end position="95"/>
    </location>
</feature>
<dbReference type="GO" id="GO:0000981">
    <property type="term" value="F:DNA-binding transcription factor activity, RNA polymerase II-specific"/>
    <property type="evidence" value="ECO:0007669"/>
    <property type="project" value="InterPro"/>
</dbReference>
<dbReference type="AlphaFoldDB" id="A0A4P7NGQ9"/>
<dbReference type="InterPro" id="IPR052400">
    <property type="entry name" value="Zn2-C6_fungal_TF"/>
</dbReference>
<dbReference type="Gene3D" id="4.10.240.10">
    <property type="entry name" value="Zn(2)-C6 fungal-type DNA-binding domain"/>
    <property type="match status" value="1"/>
</dbReference>
<dbReference type="GO" id="GO:0008270">
    <property type="term" value="F:zinc ion binding"/>
    <property type="evidence" value="ECO:0007669"/>
    <property type="project" value="InterPro"/>
</dbReference>
<evidence type="ECO:0000313" key="4">
    <source>
        <dbReference type="EMBL" id="QBZ61046.1"/>
    </source>
</evidence>
<keyword evidence="1" id="KW-0539">Nucleus</keyword>
<feature type="domain" description="Zn(2)-C6 fungal-type" evidence="3">
    <location>
        <begin position="28"/>
        <end position="58"/>
    </location>
</feature>
<sequence>MDSRGSADTSLPERPFHSKRPHRKSRGGCRNCKARKIKCSEDRPQCRTCVLRMEECVYALPAAKKTARSVVAAATSASSKSSSPPSSASSPSSPSEVANTPQPNEDFAVLPVSPQLAPRPADSDYLDMKLLWFYTAKGCESFNSDLSEYGASKQSMLNQTLRFTIPRIALEHRFLMDCMLGLSALQMSSMENEKIPLSRIMLYNSSAMKGYREAIEAAKPRTFNALLTCSLFMCALSSENFRQPNPPPLFIRDWIVVWKGISLIYGMIVQHTGSPLKGNSEPSGLASLFSRPPVNGEEAARYIPGNLLFMVSSLKEGDEEFPYVQAYYSTLKVLGALYMDLEHTYGPILTLRVITFFTFVPPSFVEAARERRPRALVIIAHWLAFSKLATHIWWMRGLADHEVYNISNVVGDEYHQLMQVPLAAVDIEDYVELARLLSNNYTFEPVRRRLADLPPDKLPALFTDDEDGNYLPVTNPAV</sequence>
<proteinExistence type="predicted"/>
<dbReference type="InterPro" id="IPR036864">
    <property type="entry name" value="Zn2-C6_fun-type_DNA-bd_sf"/>
</dbReference>
<dbReference type="PANTHER" id="PTHR47657:SF7">
    <property type="entry name" value="STEROL REGULATORY ELEMENT-BINDING PROTEIN ECM22"/>
    <property type="match status" value="1"/>
</dbReference>
<dbReference type="PANTHER" id="PTHR47657">
    <property type="entry name" value="STEROL REGULATORY ELEMENT-BINDING PROTEIN ECM22"/>
    <property type="match status" value="1"/>
</dbReference>
<dbReference type="SMART" id="SM00066">
    <property type="entry name" value="GAL4"/>
    <property type="match status" value="1"/>
</dbReference>
<dbReference type="PROSITE" id="PS00463">
    <property type="entry name" value="ZN2_CY6_FUNGAL_1"/>
    <property type="match status" value="1"/>
</dbReference>
<accession>A0A4P7NGQ9</accession>
<gene>
    <name evidence="4" type="ORF">PoMZ_07992</name>
</gene>
<evidence type="ECO:0000259" key="3">
    <source>
        <dbReference type="PROSITE" id="PS50048"/>
    </source>
</evidence>
<feature type="compositionally biased region" description="Basic residues" evidence="2">
    <location>
        <begin position="17"/>
        <end position="31"/>
    </location>
</feature>
<feature type="region of interest" description="Disordered" evidence="2">
    <location>
        <begin position="1"/>
        <end position="31"/>
    </location>
</feature>
<protein>
    <recommendedName>
        <fullName evidence="3">Zn(2)-C6 fungal-type domain-containing protein</fullName>
    </recommendedName>
</protein>
<dbReference type="Pfam" id="PF00172">
    <property type="entry name" value="Zn_clus"/>
    <property type="match status" value="1"/>
</dbReference>
<dbReference type="SUPFAM" id="SSF57701">
    <property type="entry name" value="Zn2/Cys6 DNA-binding domain"/>
    <property type="match status" value="1"/>
</dbReference>
<evidence type="ECO:0000313" key="5">
    <source>
        <dbReference type="Proteomes" id="UP000294847"/>
    </source>
</evidence>
<evidence type="ECO:0000256" key="2">
    <source>
        <dbReference type="SAM" id="MobiDB-lite"/>
    </source>
</evidence>
<reference evidence="4 5" key="1">
    <citation type="journal article" date="2019" name="Mol. Biol. Evol.">
        <title>Blast fungal genomes show frequent chromosomal changes, gene gains and losses, and effector gene turnover.</title>
        <authorList>
            <person name="Gomez Luciano L.B."/>
            <person name="Jason Tsai I."/>
            <person name="Chuma I."/>
            <person name="Tosa Y."/>
            <person name="Chen Y.H."/>
            <person name="Li J.Y."/>
            <person name="Li M.Y."/>
            <person name="Jade Lu M.Y."/>
            <person name="Nakayashiki H."/>
            <person name="Li W.H."/>
        </authorList>
    </citation>
    <scope>NUCLEOTIDE SEQUENCE [LARGE SCALE GENOMIC DNA]</scope>
    <source>
        <strain evidence="4">MZ5-1-6</strain>
    </source>
</reference>